<dbReference type="InterPro" id="IPR044217">
    <property type="entry name" value="CLPT1/2"/>
</dbReference>
<dbReference type="GO" id="GO:0008233">
    <property type="term" value="F:peptidase activity"/>
    <property type="evidence" value="ECO:0007669"/>
    <property type="project" value="UniProtKB-KW"/>
</dbReference>
<evidence type="ECO:0000256" key="1">
    <source>
        <dbReference type="PROSITE-ProRule" id="PRU01251"/>
    </source>
</evidence>
<dbReference type="Gene3D" id="1.10.1780.10">
    <property type="entry name" value="Clp, N-terminal domain"/>
    <property type="match status" value="2"/>
</dbReference>
<keyword evidence="1" id="KW-0677">Repeat</keyword>
<accession>A0A919JQ01</accession>
<evidence type="ECO:0000259" key="2">
    <source>
        <dbReference type="PROSITE" id="PS51903"/>
    </source>
</evidence>
<organism evidence="3 4">
    <name type="scientific">Paractinoplanes rishiriensis</name>
    <dbReference type="NCBI Taxonomy" id="1050105"/>
    <lineage>
        <taxon>Bacteria</taxon>
        <taxon>Bacillati</taxon>
        <taxon>Actinomycetota</taxon>
        <taxon>Actinomycetes</taxon>
        <taxon>Micromonosporales</taxon>
        <taxon>Micromonosporaceae</taxon>
        <taxon>Paractinoplanes</taxon>
    </lineage>
</organism>
<reference evidence="3" key="1">
    <citation type="submission" date="2021-01" db="EMBL/GenBank/DDBJ databases">
        <title>Whole genome shotgun sequence of Actinoplanes rishiriensis NBRC 108556.</title>
        <authorList>
            <person name="Komaki H."/>
            <person name="Tamura T."/>
        </authorList>
    </citation>
    <scope>NUCLEOTIDE SEQUENCE</scope>
    <source>
        <strain evidence="3">NBRC 108556</strain>
    </source>
</reference>
<name>A0A919JQ01_9ACTN</name>
<dbReference type="InterPro" id="IPR004176">
    <property type="entry name" value="Clp_R_N"/>
</dbReference>
<gene>
    <name evidence="3" type="ORF">Ari01nite_02250</name>
</gene>
<comment type="caution">
    <text evidence="3">The sequence shown here is derived from an EMBL/GenBank/DDBJ whole genome shotgun (WGS) entry which is preliminary data.</text>
</comment>
<proteinExistence type="predicted"/>
<keyword evidence="3" id="KW-0378">Hydrolase</keyword>
<sequence length="213" mass="23322">MFERFTAAARESVTGAQQAARDLGHPYIGTEHVLIALIADEQSPTARLLATYGVTARSVRAEVQRHVGPAEPDPALEDADADAEDKAALRSIGIDLDAVRAAIEENFGAGALRLPRTPPRKRTWLARLTHRDQPRFRGPTRGHIPFTARAKKVLELSLREALRLRHNYIAPEHILLGLLREGDGLAALILADQQVDFDRLRSELTAALPGKAA</sequence>
<dbReference type="SUPFAM" id="SSF81923">
    <property type="entry name" value="Double Clp-N motif"/>
    <property type="match status" value="2"/>
</dbReference>
<protein>
    <submittedName>
        <fullName evidence="3">Clp protease</fullName>
    </submittedName>
</protein>
<dbReference type="PROSITE" id="PS51903">
    <property type="entry name" value="CLP_R"/>
    <property type="match status" value="1"/>
</dbReference>
<dbReference type="AlphaFoldDB" id="A0A919JQ01"/>
<dbReference type="Pfam" id="PF02861">
    <property type="entry name" value="Clp_N"/>
    <property type="match status" value="2"/>
</dbReference>
<keyword evidence="4" id="KW-1185">Reference proteome</keyword>
<evidence type="ECO:0000313" key="3">
    <source>
        <dbReference type="EMBL" id="GIE92760.1"/>
    </source>
</evidence>
<dbReference type="PANTHER" id="PTHR47016:SF5">
    <property type="entry name" value="CLP DOMAIN SUPERFAMILY PROTEIN"/>
    <property type="match status" value="1"/>
</dbReference>
<evidence type="ECO:0000313" key="4">
    <source>
        <dbReference type="Proteomes" id="UP000636960"/>
    </source>
</evidence>
<dbReference type="PANTHER" id="PTHR47016">
    <property type="entry name" value="ATP-DEPENDENT CLP PROTEASE ATP-BINDING SUBUNIT CLPT1, CHLOROPLASTIC"/>
    <property type="match status" value="1"/>
</dbReference>
<dbReference type="InterPro" id="IPR036628">
    <property type="entry name" value="Clp_N_dom_sf"/>
</dbReference>
<feature type="domain" description="Clp R" evidence="2">
    <location>
        <begin position="2"/>
        <end position="210"/>
    </location>
</feature>
<dbReference type="GO" id="GO:0006508">
    <property type="term" value="P:proteolysis"/>
    <property type="evidence" value="ECO:0007669"/>
    <property type="project" value="UniProtKB-KW"/>
</dbReference>
<dbReference type="Proteomes" id="UP000636960">
    <property type="component" value="Unassembled WGS sequence"/>
</dbReference>
<dbReference type="EMBL" id="BOMV01000001">
    <property type="protein sequence ID" value="GIE92760.1"/>
    <property type="molecule type" value="Genomic_DNA"/>
</dbReference>
<keyword evidence="3" id="KW-0645">Protease</keyword>